<evidence type="ECO:0000256" key="3">
    <source>
        <dbReference type="ARBA" id="ARBA00023274"/>
    </source>
</evidence>
<organism evidence="5">
    <name type="scientific">Nephromyces sp. ex Molgula occidentalis</name>
    <dbReference type="NCBI Taxonomy" id="2544991"/>
    <lineage>
        <taxon>Eukaryota</taxon>
        <taxon>Sar</taxon>
        <taxon>Alveolata</taxon>
        <taxon>Apicomplexa</taxon>
        <taxon>Aconoidasida</taxon>
        <taxon>Nephromycida</taxon>
        <taxon>Nephromyces</taxon>
    </lineage>
</organism>
<dbReference type="GO" id="GO:0006412">
    <property type="term" value="P:translation"/>
    <property type="evidence" value="ECO:0007669"/>
    <property type="project" value="InterPro"/>
</dbReference>
<dbReference type="GO" id="GO:0005840">
    <property type="term" value="C:ribosome"/>
    <property type="evidence" value="ECO:0007669"/>
    <property type="project" value="UniProtKB-KW"/>
</dbReference>
<dbReference type="AlphaFoldDB" id="A0A5C1H850"/>
<reference evidence="5" key="1">
    <citation type="journal article" date="2019" name="Genome Biol. Evol.">
        <title>Nephromyces represents a diverse and novel lineage of the Apicomplexa that has retained apicoplasts.</title>
        <authorList>
            <person name="Munoz-Gomez S.A."/>
            <person name="Durnin K."/>
            <person name="Eme L."/>
            <person name="Paight C."/>
            <person name="Lane C.E."/>
            <person name="Saffo M.B."/>
            <person name="Slamovits C.H."/>
        </authorList>
    </citation>
    <scope>NUCLEOTIDE SEQUENCE</scope>
    <source>
        <strain evidence="5">461</strain>
    </source>
</reference>
<dbReference type="GO" id="GO:1990904">
    <property type="term" value="C:ribonucleoprotein complex"/>
    <property type="evidence" value="ECO:0007669"/>
    <property type="project" value="UniProtKB-KW"/>
</dbReference>
<dbReference type="GO" id="GO:0003735">
    <property type="term" value="F:structural constituent of ribosome"/>
    <property type="evidence" value="ECO:0007669"/>
    <property type="project" value="InterPro"/>
</dbReference>
<proteinExistence type="inferred from homology"/>
<dbReference type="SUPFAM" id="SSF57840">
    <property type="entry name" value="Ribosomal protein L36"/>
    <property type="match status" value="1"/>
</dbReference>
<gene>
    <name evidence="5" type="primary">rpl36</name>
</gene>
<comment type="similarity">
    <text evidence="1 4">Belongs to the bacterial ribosomal protein bL36 family.</text>
</comment>
<evidence type="ECO:0000256" key="1">
    <source>
        <dbReference type="ARBA" id="ARBA00007645"/>
    </source>
</evidence>
<sequence>MKICSRLKLFCFKCKIVHRRKKYMIICLNNKHKQKQK</sequence>
<dbReference type="EMBL" id="MK573203">
    <property type="protein sequence ID" value="QEM01684.1"/>
    <property type="molecule type" value="Genomic_DNA"/>
</dbReference>
<dbReference type="InterPro" id="IPR035977">
    <property type="entry name" value="Ribosomal_bL36_sp"/>
</dbReference>
<name>A0A5C1H850_9APIC</name>
<keyword evidence="2 4" id="KW-0689">Ribosomal protein</keyword>
<dbReference type="NCBIfam" id="TIGR01022">
    <property type="entry name" value="rpmJ_bact"/>
    <property type="match status" value="1"/>
</dbReference>
<accession>A0A5C1H850</accession>
<evidence type="ECO:0000256" key="2">
    <source>
        <dbReference type="ARBA" id="ARBA00022980"/>
    </source>
</evidence>
<evidence type="ECO:0000313" key="5">
    <source>
        <dbReference type="EMBL" id="QEM01684.1"/>
    </source>
</evidence>
<dbReference type="Pfam" id="PF00444">
    <property type="entry name" value="Ribosomal_L36"/>
    <property type="match status" value="1"/>
</dbReference>
<dbReference type="InterPro" id="IPR000473">
    <property type="entry name" value="Ribosomal_bL36"/>
</dbReference>
<evidence type="ECO:0000256" key="4">
    <source>
        <dbReference type="RuleBase" id="RU000570"/>
    </source>
</evidence>
<protein>
    <recommendedName>
        <fullName evidence="4">Ribosomal protein</fullName>
    </recommendedName>
</protein>
<keyword evidence="3 4" id="KW-0687">Ribonucleoprotein</keyword>